<dbReference type="Proteomes" id="UP000694920">
    <property type="component" value="Unplaced"/>
</dbReference>
<dbReference type="CDD" id="cd08374">
    <property type="entry name" value="C2F_Ferlin"/>
    <property type="match status" value="1"/>
</dbReference>
<accession>A0AAJ7W3L6</accession>
<evidence type="ECO:0000313" key="10">
    <source>
        <dbReference type="Proteomes" id="UP000694920"/>
    </source>
</evidence>
<dbReference type="SMART" id="SM00239">
    <property type="entry name" value="C2"/>
    <property type="match status" value="5"/>
</dbReference>
<evidence type="ECO:0000256" key="5">
    <source>
        <dbReference type="ARBA" id="ARBA00022837"/>
    </source>
</evidence>
<feature type="domain" description="C2" evidence="9">
    <location>
        <begin position="1101"/>
        <end position="1222"/>
    </location>
</feature>
<dbReference type="CDD" id="cd04017">
    <property type="entry name" value="C2D_Ferlin"/>
    <property type="match status" value="1"/>
</dbReference>
<keyword evidence="5" id="KW-0106">Calcium</keyword>
<feature type="domain" description="C2" evidence="9">
    <location>
        <begin position="13"/>
        <end position="137"/>
    </location>
</feature>
<dbReference type="SMART" id="SM01202">
    <property type="entry name" value="FerI"/>
    <property type="match status" value="1"/>
</dbReference>
<protein>
    <submittedName>
        <fullName evidence="11">Otoferlin</fullName>
    </submittedName>
</protein>
<evidence type="ECO:0000256" key="4">
    <source>
        <dbReference type="ARBA" id="ARBA00022737"/>
    </source>
</evidence>
<evidence type="ECO:0000313" key="11">
    <source>
        <dbReference type="RefSeq" id="XP_024943161.1"/>
    </source>
</evidence>
<dbReference type="CDD" id="cd04037">
    <property type="entry name" value="C2E_Ferlin"/>
    <property type="match status" value="1"/>
</dbReference>
<dbReference type="InterPro" id="IPR012968">
    <property type="entry name" value="FerIin_dom"/>
</dbReference>
<dbReference type="InterPro" id="IPR037724">
    <property type="entry name" value="C2E_Ferlin"/>
</dbReference>
<dbReference type="InterPro" id="IPR055072">
    <property type="entry name" value="Ferlin_DSRM"/>
</dbReference>
<dbReference type="KEGG" id="ccin:107269987"/>
<keyword evidence="3" id="KW-0479">Metal-binding</keyword>
<name>A0AAJ7W3L6_CEPCN</name>
<dbReference type="Pfam" id="PF22901">
    <property type="entry name" value="dsrm_Ferlin"/>
    <property type="match status" value="1"/>
</dbReference>
<dbReference type="Pfam" id="PF16165">
    <property type="entry name" value="Ferlin_C"/>
    <property type="match status" value="1"/>
</dbReference>
<dbReference type="PANTHER" id="PTHR12546">
    <property type="entry name" value="FER-1-LIKE"/>
    <property type="match status" value="1"/>
</dbReference>
<dbReference type="InterPro" id="IPR000008">
    <property type="entry name" value="C2_dom"/>
</dbReference>
<feature type="domain" description="C2" evidence="9">
    <location>
        <begin position="1341"/>
        <end position="1487"/>
    </location>
</feature>
<keyword evidence="4" id="KW-0677">Repeat</keyword>
<dbReference type="InterPro" id="IPR012561">
    <property type="entry name" value="Ferlin_B-domain"/>
</dbReference>
<feature type="transmembrane region" description="Helical" evidence="8">
    <location>
        <begin position="1585"/>
        <end position="1607"/>
    </location>
</feature>
<gene>
    <name evidence="11" type="primary">LOC107269987</name>
</gene>
<evidence type="ECO:0000256" key="6">
    <source>
        <dbReference type="ARBA" id="ARBA00022989"/>
    </source>
</evidence>
<dbReference type="InterPro" id="IPR032362">
    <property type="entry name" value="Ferlin_C"/>
</dbReference>
<dbReference type="GO" id="GO:0016020">
    <property type="term" value="C:membrane"/>
    <property type="evidence" value="ECO:0007669"/>
    <property type="project" value="UniProtKB-SubCell"/>
</dbReference>
<dbReference type="Pfam" id="PF08151">
    <property type="entry name" value="FerI"/>
    <property type="match status" value="1"/>
</dbReference>
<dbReference type="InterPro" id="IPR035892">
    <property type="entry name" value="C2_domain_sf"/>
</dbReference>
<dbReference type="PROSITE" id="PS50004">
    <property type="entry name" value="C2"/>
    <property type="match status" value="5"/>
</dbReference>
<evidence type="ECO:0000256" key="2">
    <source>
        <dbReference type="ARBA" id="ARBA00022692"/>
    </source>
</evidence>
<feature type="domain" description="C2" evidence="9">
    <location>
        <begin position="690"/>
        <end position="825"/>
    </location>
</feature>
<keyword evidence="10" id="KW-1185">Reference proteome</keyword>
<dbReference type="InterPro" id="IPR037725">
    <property type="entry name" value="C2F_Ferlin"/>
</dbReference>
<keyword evidence="6 8" id="KW-1133">Transmembrane helix</keyword>
<keyword evidence="2 8" id="KW-0812">Transmembrane</keyword>
<reference evidence="11" key="1">
    <citation type="submission" date="2025-08" db="UniProtKB">
        <authorList>
            <consortium name="RefSeq"/>
        </authorList>
    </citation>
    <scope>IDENTIFICATION</scope>
</reference>
<sequence>MYYRISIGFSTWRTYSRLLSIMACTSKCTARTYESYQICVTIIEAKHLVQNANPLVIVKVGNRKKRTMIRERTDNPYYNEYFVFDFNCSFDVLLSTRIGISVYLRNCLRQLKFYGGIFFEVATVWDQPDHQYFHKWAMLTNPKDAGAEPKGYVKCNITVNAKGQKIKVHPETDGENDIEGNLLLPMHASGTRQRARYIFTVYRADGLPSLRGNFFCCCSQAENVNPYVQISFAGMKGKTSEQSTTISPYFNERIIFKEMFPPLSHRVRISLKHRASGCRSSVIGGHILNLGTISNSGEYGFLPIYGPSFVHFYESGNTRTCCCSGLPVLPIYRGRVLLSLRTEIEDPEASSATGTETEPAAPIIEKSLWNTEEYLMVGVLYSVCMIDRSRFTTKWISFEISLGNAGNTAFSYSQCSENSSDGLSEHVKAEKRPDFNSNTVPRGTATMDKKYNYLPLGENKPCMYVKSWWPNLEWRIMNSNNLRHIATILENQLEIIESLIAVENPKAYVNYNDTIEELKEECMEYLHLLDTGVYDENGGTTKLDRHRVNLCRREIEDILKIMKINGKLPNNNYIRIAMTHAYKYLYRVRSLVDDPQHHLPDIFLWMIAGSSRVACARISSADVMYAEEDDVRTRGEQCGRRLNLFLKNLTGDGETQDYSACTVDIFLWLGNVKYGNACWSALPPGYEVDHEANIDTFPRYIKYTNSWKFQLRAHIFQGRFSPGMDTSGLLDPLIRVIYRGHTLKTEVINQTLDPLWDQTLVFPPVQVYGTADYIKTSPPKIVIQAFDSDLCGSLEFCGRCVATPIVKMTTETYSAPDFPPKLKWYKLYSQKTCTGEILAAFELIEAGEDDIVDVPIMASSKKKIYHIPDDIKPKMTSHRIEVIFWGVRDMKKLNYIPIYKPRIVVECAGVHVRSEVMENAKKFCNFEETHIMVDLDLPELEIYYPSVIIKVYDSRGFGCFKYVGVCIIPTIYNFIEKLITDEEYESQIYETKNPCQFWNNSHNSTMPLPPPCEYDAEQEESKGLIGYKKMAGMDVYSTELEMQPEFRSFQDRLTSFELLRGKRTGDPKRDEKNIVGKFKGHISIYRWPHPQQVTCKTKRGRNAADGLCDDYPSQEPLKLLVRLYVVKGINLHPSDPLTGKSDPYLYVKLGRNHINGRKDYIPNQLNPTFGKLFEMEATFPKDYLLTVQVWDYDATSSDDLIGETKIDIENRFYSLQRASCGIAKTYSTTGYNAWRDRESPTQILEFICKKNNLPLPEYRMDYVKIGKIKFWFNAVLDDVTAVDKDECMALNVLHQWQNFPICGCTLVPEHVERRALFNDKRHGLEQGKLELWIDMFQVNELPPKVPIDISPQLPKDYEIRIIIWNTEDVPMVDNQFLTGEKCSDIYLKGWIVYEDHQKTDVHYNSLTGEGNFNWRFIFRVTYSKGEHVMIIRKKMSIIARDETEQKIPCKLHLQVWDSDHFSPDDFLGSLTLDLARMPKGSANSKNCNLKIIEPNAPTINAFKVMRTKAWWPFIYSKNDGTSVQAGKVEMEINILSAEEADAQPVGRGRDPPEPLPLPNRPDTSYSWFRNPWKACRFVVCRYYKWRILGCCCCVLLVALAGCGIYAFPGYFVKRILGA</sequence>
<dbReference type="GO" id="GO:0007009">
    <property type="term" value="P:plasma membrane organization"/>
    <property type="evidence" value="ECO:0007669"/>
    <property type="project" value="TreeGrafter"/>
</dbReference>
<feature type="domain" description="C2" evidence="9">
    <location>
        <begin position="178"/>
        <end position="303"/>
    </location>
</feature>
<evidence type="ECO:0000256" key="1">
    <source>
        <dbReference type="ARBA" id="ARBA00004167"/>
    </source>
</evidence>
<dbReference type="GO" id="GO:0046872">
    <property type="term" value="F:metal ion binding"/>
    <property type="evidence" value="ECO:0007669"/>
    <property type="project" value="UniProtKB-KW"/>
</dbReference>
<dbReference type="PANTHER" id="PTHR12546:SF60">
    <property type="entry name" value="MISFIRE, ISOFORM F"/>
    <property type="match status" value="1"/>
</dbReference>
<dbReference type="Gene3D" id="2.60.40.150">
    <property type="entry name" value="C2 domain"/>
    <property type="match status" value="5"/>
</dbReference>
<evidence type="ECO:0000256" key="3">
    <source>
        <dbReference type="ARBA" id="ARBA00022723"/>
    </source>
</evidence>
<proteinExistence type="predicted"/>
<dbReference type="Pfam" id="PF08150">
    <property type="entry name" value="FerB"/>
    <property type="match status" value="1"/>
</dbReference>
<dbReference type="InterPro" id="IPR037723">
    <property type="entry name" value="C2D_Ferlin"/>
</dbReference>
<dbReference type="Pfam" id="PF00168">
    <property type="entry name" value="C2"/>
    <property type="match status" value="5"/>
</dbReference>
<dbReference type="GeneID" id="107269987"/>
<evidence type="ECO:0000256" key="8">
    <source>
        <dbReference type="SAM" id="Phobius"/>
    </source>
</evidence>
<evidence type="ECO:0000259" key="9">
    <source>
        <dbReference type="PROSITE" id="PS50004"/>
    </source>
</evidence>
<dbReference type="InterPro" id="IPR037721">
    <property type="entry name" value="Ferlin"/>
</dbReference>
<keyword evidence="7 8" id="KW-0472">Membrane</keyword>
<evidence type="ECO:0000256" key="7">
    <source>
        <dbReference type="ARBA" id="ARBA00023136"/>
    </source>
</evidence>
<dbReference type="RefSeq" id="XP_024943161.1">
    <property type="nucleotide sequence ID" value="XM_025087393.1"/>
</dbReference>
<dbReference type="SMART" id="SM01201">
    <property type="entry name" value="FerB"/>
    <property type="match status" value="1"/>
</dbReference>
<dbReference type="SUPFAM" id="SSF49562">
    <property type="entry name" value="C2 domain (Calcium/lipid-binding domain, CaLB)"/>
    <property type="match status" value="6"/>
</dbReference>
<organism evidence="10 11">
    <name type="scientific">Cephus cinctus</name>
    <name type="common">Wheat stem sawfly</name>
    <dbReference type="NCBI Taxonomy" id="211228"/>
    <lineage>
        <taxon>Eukaryota</taxon>
        <taxon>Metazoa</taxon>
        <taxon>Ecdysozoa</taxon>
        <taxon>Arthropoda</taxon>
        <taxon>Hexapoda</taxon>
        <taxon>Insecta</taxon>
        <taxon>Pterygota</taxon>
        <taxon>Neoptera</taxon>
        <taxon>Endopterygota</taxon>
        <taxon>Hymenoptera</taxon>
        <taxon>Cephoidea</taxon>
        <taxon>Cephidae</taxon>
        <taxon>Cephus</taxon>
    </lineage>
</organism>
<comment type="subcellular location">
    <subcellularLocation>
        <location evidence="1">Membrane</location>
        <topology evidence="1">Single-pass membrane protein</topology>
    </subcellularLocation>
</comment>